<name>A0ABZ0GUU1_9GAMM</name>
<evidence type="ECO:0000313" key="1">
    <source>
        <dbReference type="EMBL" id="WOH39338.1"/>
    </source>
</evidence>
<reference evidence="1 2" key="1">
    <citation type="submission" date="2023-09" db="EMBL/GenBank/DDBJ databases">
        <authorList>
            <person name="Qi X."/>
        </authorList>
    </citation>
    <scope>NUCLEOTIDE SEQUENCE [LARGE SCALE GENOMIC DNA]</scope>
    <source>
        <strain evidence="1 2">S1-1</strain>
    </source>
</reference>
<dbReference type="EMBL" id="CP136600">
    <property type="protein sequence ID" value="WOH39338.1"/>
    <property type="molecule type" value="Genomic_DNA"/>
</dbReference>
<sequence length="63" mass="7322">MSRSKIIEDAEANIGEDEYQENISSNADKDLGKADNAVTRKRIDELLEKKRLKELLDEDEWEL</sequence>
<proteinExistence type="predicted"/>
<dbReference type="InterPro" id="IPR058059">
    <property type="entry name" value="PA3496-like"/>
</dbReference>
<protein>
    <recommendedName>
        <fullName evidence="3">DUF3545 family protein</fullName>
    </recommendedName>
</protein>
<accession>A0ABZ0GUU1</accession>
<dbReference type="RefSeq" id="WP_348398105.1">
    <property type="nucleotide sequence ID" value="NZ_CP136600.1"/>
</dbReference>
<keyword evidence="2" id="KW-1185">Reference proteome</keyword>
<evidence type="ECO:0008006" key="3">
    <source>
        <dbReference type="Google" id="ProtNLM"/>
    </source>
</evidence>
<organism evidence="1 2">
    <name type="scientific">Thalassotalea fonticola</name>
    <dbReference type="NCBI Taxonomy" id="3065649"/>
    <lineage>
        <taxon>Bacteria</taxon>
        <taxon>Pseudomonadati</taxon>
        <taxon>Pseudomonadota</taxon>
        <taxon>Gammaproteobacteria</taxon>
        <taxon>Alteromonadales</taxon>
        <taxon>Colwelliaceae</taxon>
        <taxon>Thalassotalea</taxon>
    </lineage>
</organism>
<dbReference type="NCBIfam" id="NF046101">
    <property type="entry name" value="PA3496_fam"/>
    <property type="match status" value="1"/>
</dbReference>
<gene>
    <name evidence="1" type="ORF">RI844_08950</name>
</gene>
<evidence type="ECO:0000313" key="2">
    <source>
        <dbReference type="Proteomes" id="UP001301442"/>
    </source>
</evidence>
<dbReference type="Proteomes" id="UP001301442">
    <property type="component" value="Chromosome"/>
</dbReference>